<gene>
    <name evidence="1" type="ORF">CMV_027586</name>
</gene>
<dbReference type="EMBL" id="JRKL02010024">
    <property type="protein sequence ID" value="KAF3946110.1"/>
    <property type="molecule type" value="Genomic_DNA"/>
</dbReference>
<accession>A0A8J4Q6D4</accession>
<keyword evidence="2" id="KW-1185">Reference proteome</keyword>
<evidence type="ECO:0000313" key="2">
    <source>
        <dbReference type="Proteomes" id="UP000737018"/>
    </source>
</evidence>
<dbReference type="AlphaFoldDB" id="A0A8J4Q6D4"/>
<reference evidence="1" key="1">
    <citation type="submission" date="2020-03" db="EMBL/GenBank/DDBJ databases">
        <title>Castanea mollissima Vanexum genome sequencing.</title>
        <authorList>
            <person name="Staton M."/>
        </authorList>
    </citation>
    <scope>NUCLEOTIDE SEQUENCE</scope>
    <source>
        <tissue evidence="1">Leaf</tissue>
    </source>
</reference>
<protein>
    <submittedName>
        <fullName evidence="1">Uncharacterized protein</fullName>
    </submittedName>
</protein>
<comment type="caution">
    <text evidence="1">The sequence shown here is derived from an EMBL/GenBank/DDBJ whole genome shotgun (WGS) entry which is preliminary data.</text>
</comment>
<dbReference type="Proteomes" id="UP000737018">
    <property type="component" value="Unassembled WGS sequence"/>
</dbReference>
<proteinExistence type="predicted"/>
<name>A0A8J4Q6D4_9ROSI</name>
<organism evidence="1 2">
    <name type="scientific">Castanea mollissima</name>
    <name type="common">Chinese chestnut</name>
    <dbReference type="NCBI Taxonomy" id="60419"/>
    <lineage>
        <taxon>Eukaryota</taxon>
        <taxon>Viridiplantae</taxon>
        <taxon>Streptophyta</taxon>
        <taxon>Embryophyta</taxon>
        <taxon>Tracheophyta</taxon>
        <taxon>Spermatophyta</taxon>
        <taxon>Magnoliopsida</taxon>
        <taxon>eudicotyledons</taxon>
        <taxon>Gunneridae</taxon>
        <taxon>Pentapetalae</taxon>
        <taxon>rosids</taxon>
        <taxon>fabids</taxon>
        <taxon>Fagales</taxon>
        <taxon>Fagaceae</taxon>
        <taxon>Castanea</taxon>
    </lineage>
</organism>
<sequence>MAAEIQGLLSAPSQIAETGAWKGFFSQIIEIQDFMLNLEEREEGERGRKVANDHELNFRKWKDLYSYTKGPANAFGVVVEKNL</sequence>
<evidence type="ECO:0000313" key="1">
    <source>
        <dbReference type="EMBL" id="KAF3946110.1"/>
    </source>
</evidence>